<dbReference type="EMBL" id="QTSX02000069">
    <property type="protein sequence ID" value="KAJ9089042.1"/>
    <property type="molecule type" value="Genomic_DNA"/>
</dbReference>
<gene>
    <name evidence="1" type="ORF">DSO57_1016831</name>
</gene>
<organism evidence="1 2">
    <name type="scientific">Entomophthora muscae</name>
    <dbReference type="NCBI Taxonomy" id="34485"/>
    <lineage>
        <taxon>Eukaryota</taxon>
        <taxon>Fungi</taxon>
        <taxon>Fungi incertae sedis</taxon>
        <taxon>Zoopagomycota</taxon>
        <taxon>Entomophthoromycotina</taxon>
        <taxon>Entomophthoromycetes</taxon>
        <taxon>Entomophthorales</taxon>
        <taxon>Entomophthoraceae</taxon>
        <taxon>Entomophthora</taxon>
    </lineage>
</organism>
<reference evidence="1" key="1">
    <citation type="submission" date="2022-04" db="EMBL/GenBank/DDBJ databases">
        <title>Genome of the entomopathogenic fungus Entomophthora muscae.</title>
        <authorList>
            <person name="Elya C."/>
            <person name="Lovett B.R."/>
            <person name="Lee E."/>
            <person name="Macias A.M."/>
            <person name="Hajek A.E."/>
            <person name="De Bivort B.L."/>
            <person name="Kasson M.T."/>
            <person name="De Fine Licht H.H."/>
            <person name="Stajich J.E."/>
        </authorList>
    </citation>
    <scope>NUCLEOTIDE SEQUENCE</scope>
    <source>
        <strain evidence="1">Berkeley</strain>
    </source>
</reference>
<evidence type="ECO:0000313" key="1">
    <source>
        <dbReference type="EMBL" id="KAJ9089042.1"/>
    </source>
</evidence>
<protein>
    <submittedName>
        <fullName evidence="1">Uncharacterized protein</fullName>
    </submittedName>
</protein>
<sequence length="155" mass="17569">MSTSQTEKVNPTVEVSETNEASQEIVTAKEKGEEKYTKKDKTPPAVKEITPPKTNGATVEKLISTRSKRSRDKDKDTESHKSNKFNVNQLTLAHLQRYRKIHKLSNVKVRSSREELVKAVSEHFKAIKVNEPELIASFIHCVSKKKLKVCPVLTE</sequence>
<name>A0ACC2URQ5_9FUNG</name>
<keyword evidence="2" id="KW-1185">Reference proteome</keyword>
<proteinExistence type="predicted"/>
<evidence type="ECO:0000313" key="2">
    <source>
        <dbReference type="Proteomes" id="UP001165960"/>
    </source>
</evidence>
<comment type="caution">
    <text evidence="1">The sequence shown here is derived from an EMBL/GenBank/DDBJ whole genome shotgun (WGS) entry which is preliminary data.</text>
</comment>
<accession>A0ACC2URQ5</accession>
<dbReference type="Proteomes" id="UP001165960">
    <property type="component" value="Unassembled WGS sequence"/>
</dbReference>